<dbReference type="InterPro" id="IPR058922">
    <property type="entry name" value="WHD_DRP"/>
</dbReference>
<evidence type="ECO:0000256" key="1">
    <source>
        <dbReference type="ARBA" id="ARBA00008894"/>
    </source>
</evidence>
<keyword evidence="3" id="KW-0677">Repeat</keyword>
<dbReference type="InterPro" id="IPR032675">
    <property type="entry name" value="LRR_dom_sf"/>
</dbReference>
<dbReference type="EnsemblPlants" id="AET7Gv21282500.1">
    <property type="protein sequence ID" value="AET7Gv21282500.1"/>
    <property type="gene ID" value="AET7Gv21282500"/>
</dbReference>
<dbReference type="GO" id="GO:0000166">
    <property type="term" value="F:nucleotide binding"/>
    <property type="evidence" value="ECO:0007669"/>
    <property type="project" value="UniProtKB-KW"/>
</dbReference>
<evidence type="ECO:0000256" key="3">
    <source>
        <dbReference type="ARBA" id="ARBA00022737"/>
    </source>
</evidence>
<evidence type="ECO:0000256" key="4">
    <source>
        <dbReference type="ARBA" id="ARBA00022741"/>
    </source>
</evidence>
<protein>
    <submittedName>
        <fullName evidence="10">Uncharacterized protein</fullName>
    </submittedName>
</protein>
<dbReference type="Gramene" id="AET7Gv21282500.1">
    <property type="protein sequence ID" value="AET7Gv21282500.1"/>
    <property type="gene ID" value="AET7Gv21282500"/>
</dbReference>
<dbReference type="AlphaFoldDB" id="A0A453T7Y3"/>
<reference evidence="11" key="2">
    <citation type="journal article" date="2017" name="Nat. Plants">
        <title>The Aegilops tauschii genome reveals multiple impacts of transposons.</title>
        <authorList>
            <person name="Zhao G."/>
            <person name="Zou C."/>
            <person name="Li K."/>
            <person name="Wang K."/>
            <person name="Li T."/>
            <person name="Gao L."/>
            <person name="Zhang X."/>
            <person name="Wang H."/>
            <person name="Yang Z."/>
            <person name="Liu X."/>
            <person name="Jiang W."/>
            <person name="Mao L."/>
            <person name="Kong X."/>
            <person name="Jiao Y."/>
            <person name="Jia J."/>
        </authorList>
    </citation>
    <scope>NUCLEOTIDE SEQUENCE [LARGE SCALE GENOMIC DNA]</scope>
    <source>
        <strain evidence="11">cv. AL8/78</strain>
    </source>
</reference>
<name>A0A453T7Y3_AEGTS</name>
<dbReference type="PANTHER" id="PTHR23155:SF1091">
    <property type="entry name" value="EXPRESSED PROTEIN"/>
    <property type="match status" value="1"/>
</dbReference>
<dbReference type="Gene3D" id="3.80.10.10">
    <property type="entry name" value="Ribonuclease Inhibitor"/>
    <property type="match status" value="1"/>
</dbReference>
<dbReference type="InterPro" id="IPR055414">
    <property type="entry name" value="LRR_R13L4/SHOC2-like"/>
</dbReference>
<dbReference type="Pfam" id="PF23598">
    <property type="entry name" value="LRR_14"/>
    <property type="match status" value="1"/>
</dbReference>
<sequence length="872" mass="99848">SIQPQTLAVTQINLHPCRLHIYSIPRPISVYGRRSCACIIQLPYIHQHRIVKREREREMADLTLSAVDSLVGLLVTAVTEEAKLLGGLQGDMQFIKDEMESINGFLIHLTKTEGKHDDQLRAWMKQVRDISYIAQDCIELYKRDFKGPSSSGLLARFYYRVVLLVTGRHCKEHDLASRIRDLKARVKDVGERRERYQVSIPTLKEREGTPPAEAQASQDKIDEAREEFVRALARDKEKQHKKNEAIGLVTQFVRALARDKEKQQQKKELVPCFDEAIRLLLVKDLQSAATKVRDCLRKNLPHEESAAVCMEMLLRALRDHSHARPAVQIKTKKELMKLVDEADTDIQDFPTQVMVFCYSKLSRSYKSCLQYLYAFHDEAVISRTSLVRRWLAEGRVEKQAGFDGTLEEAAELCFKDLLFRGFLLPVDDPATASSKVKSCRIEDTVWNFVYHMSTTENFVDNLPTHLQNQLRIRKFVKRQEEHQKNHPRPSHPWSICGRWTTPPLDDSMVADPDPMDAMINFLKSLDQTYRLNVLDLGGCKGLKKSHLKSICKVVSLKYLSLRNTYVSHLPEEINNLILLETLDIRQTKVHGLDMKHIYFRKLKHLLTSPTMTRDDETLHWAWMPRRIGEMEDMEVLSRVHVRHGKKELEEVGRLLHLRKLGVVLAGSQSQAQDSMHNLLGAIAKLRECLRSLSIWVTPPPTNGDPSVTVNMVMIQDYAPQLLESLDIKGLRLLNTGLPHWIWALQNLSEITLCDTFLSKVSLQDLGNKLHSLRRLRLRCNSYSEPNLTFNKDGFHDLRFLIVEGNTITTVSIEQGGAAPLLKKIVWHNTAINQAGKLSGIHHLKRLQEVVLKGNFTDPSSIPHNDGCKITEA</sequence>
<evidence type="ECO:0000256" key="5">
    <source>
        <dbReference type="ARBA" id="ARBA00022821"/>
    </source>
</evidence>
<keyword evidence="6" id="KW-0175">Coiled coil</keyword>
<dbReference type="InterPro" id="IPR036388">
    <property type="entry name" value="WH-like_DNA-bd_sf"/>
</dbReference>
<feature type="domain" description="Disease resistance protein winged helix" evidence="8">
    <location>
        <begin position="375"/>
        <end position="448"/>
    </location>
</feature>
<keyword evidence="4" id="KW-0547">Nucleotide-binding</keyword>
<evidence type="ECO:0000313" key="11">
    <source>
        <dbReference type="Proteomes" id="UP000015105"/>
    </source>
</evidence>
<keyword evidence="5" id="KW-0611">Plant defense</keyword>
<evidence type="ECO:0000259" key="9">
    <source>
        <dbReference type="Pfam" id="PF23598"/>
    </source>
</evidence>
<dbReference type="InterPro" id="IPR038005">
    <property type="entry name" value="RX-like_CC"/>
</dbReference>
<reference evidence="11" key="1">
    <citation type="journal article" date="2014" name="Science">
        <title>Ancient hybridizations among the ancestral genomes of bread wheat.</title>
        <authorList>
            <consortium name="International Wheat Genome Sequencing Consortium,"/>
            <person name="Marcussen T."/>
            <person name="Sandve S.R."/>
            <person name="Heier L."/>
            <person name="Spannagl M."/>
            <person name="Pfeifer M."/>
            <person name="Jakobsen K.S."/>
            <person name="Wulff B.B."/>
            <person name="Steuernagel B."/>
            <person name="Mayer K.F."/>
            <person name="Olsen O.A."/>
        </authorList>
    </citation>
    <scope>NUCLEOTIDE SEQUENCE [LARGE SCALE GENOMIC DNA]</scope>
    <source>
        <strain evidence="11">cv. AL8/78</strain>
    </source>
</reference>
<reference evidence="10" key="5">
    <citation type="journal article" date="2021" name="G3 (Bethesda)">
        <title>Aegilops tauschii genome assembly Aet v5.0 features greater sequence contiguity and improved annotation.</title>
        <authorList>
            <person name="Wang L."/>
            <person name="Zhu T."/>
            <person name="Rodriguez J.C."/>
            <person name="Deal K.R."/>
            <person name="Dubcovsky J."/>
            <person name="McGuire P.E."/>
            <person name="Lux T."/>
            <person name="Spannagl M."/>
            <person name="Mayer K.F.X."/>
            <person name="Baldrich P."/>
            <person name="Meyers B.C."/>
            <person name="Huo N."/>
            <person name="Gu Y.Q."/>
            <person name="Zhou H."/>
            <person name="Devos K.M."/>
            <person name="Bennetzen J.L."/>
            <person name="Unver T."/>
            <person name="Budak H."/>
            <person name="Gulick P.J."/>
            <person name="Galiba G."/>
            <person name="Kalapos B."/>
            <person name="Nelson D.R."/>
            <person name="Li P."/>
            <person name="You F.M."/>
            <person name="Luo M.C."/>
            <person name="Dvorak J."/>
        </authorList>
    </citation>
    <scope>NUCLEOTIDE SEQUENCE [LARGE SCALE GENOMIC DNA]</scope>
    <source>
        <strain evidence="10">cv. AL8/78</strain>
    </source>
</reference>
<feature type="domain" description="Disease resistance N-terminal" evidence="7">
    <location>
        <begin position="66"/>
        <end position="144"/>
    </location>
</feature>
<dbReference type="SUPFAM" id="SSF52058">
    <property type="entry name" value="L domain-like"/>
    <property type="match status" value="1"/>
</dbReference>
<reference evidence="10" key="4">
    <citation type="submission" date="2019-03" db="UniProtKB">
        <authorList>
            <consortium name="EnsemblPlants"/>
        </authorList>
    </citation>
    <scope>IDENTIFICATION</scope>
</reference>
<dbReference type="GO" id="GO:0098542">
    <property type="term" value="P:defense response to other organism"/>
    <property type="evidence" value="ECO:0007669"/>
    <property type="project" value="TreeGrafter"/>
</dbReference>
<evidence type="ECO:0000259" key="8">
    <source>
        <dbReference type="Pfam" id="PF23559"/>
    </source>
</evidence>
<keyword evidence="2" id="KW-0433">Leucine-rich repeat</keyword>
<keyword evidence="11" id="KW-1185">Reference proteome</keyword>
<evidence type="ECO:0000313" key="10">
    <source>
        <dbReference type="EnsemblPlants" id="AET7Gv21282500.1"/>
    </source>
</evidence>
<evidence type="ECO:0000259" key="7">
    <source>
        <dbReference type="Pfam" id="PF18052"/>
    </source>
</evidence>
<dbReference type="Pfam" id="PF23559">
    <property type="entry name" value="WHD_DRP"/>
    <property type="match status" value="1"/>
</dbReference>
<dbReference type="InterPro" id="IPR041118">
    <property type="entry name" value="Rx_N"/>
</dbReference>
<dbReference type="STRING" id="200361.A0A453T7Y3"/>
<reference evidence="10" key="3">
    <citation type="journal article" date="2017" name="Nature">
        <title>Genome sequence of the progenitor of the wheat D genome Aegilops tauschii.</title>
        <authorList>
            <person name="Luo M.C."/>
            <person name="Gu Y.Q."/>
            <person name="Puiu D."/>
            <person name="Wang H."/>
            <person name="Twardziok S.O."/>
            <person name="Deal K.R."/>
            <person name="Huo N."/>
            <person name="Zhu T."/>
            <person name="Wang L."/>
            <person name="Wang Y."/>
            <person name="McGuire P.E."/>
            <person name="Liu S."/>
            <person name="Long H."/>
            <person name="Ramasamy R.K."/>
            <person name="Rodriguez J.C."/>
            <person name="Van S.L."/>
            <person name="Yuan L."/>
            <person name="Wang Z."/>
            <person name="Xia Z."/>
            <person name="Xiao L."/>
            <person name="Anderson O.D."/>
            <person name="Ouyang S."/>
            <person name="Liang Y."/>
            <person name="Zimin A.V."/>
            <person name="Pertea G."/>
            <person name="Qi P."/>
            <person name="Bennetzen J.L."/>
            <person name="Dai X."/>
            <person name="Dawson M.W."/>
            <person name="Muller H.G."/>
            <person name="Kugler K."/>
            <person name="Rivarola-Duarte L."/>
            <person name="Spannagl M."/>
            <person name="Mayer K.F.X."/>
            <person name="Lu F.H."/>
            <person name="Bevan M.W."/>
            <person name="Leroy P."/>
            <person name="Li P."/>
            <person name="You F.M."/>
            <person name="Sun Q."/>
            <person name="Liu Z."/>
            <person name="Lyons E."/>
            <person name="Wicker T."/>
            <person name="Salzberg S.L."/>
            <person name="Devos K.M."/>
            <person name="Dvorak J."/>
        </authorList>
    </citation>
    <scope>NUCLEOTIDE SEQUENCE [LARGE SCALE GENOMIC DNA]</scope>
    <source>
        <strain evidence="10">cv. AL8/78</strain>
    </source>
</reference>
<feature type="domain" description="Disease resistance R13L4/SHOC-2-like LRR" evidence="9">
    <location>
        <begin position="519"/>
        <end position="853"/>
    </location>
</feature>
<evidence type="ECO:0000256" key="2">
    <source>
        <dbReference type="ARBA" id="ARBA00022614"/>
    </source>
</evidence>
<dbReference type="Proteomes" id="UP000015105">
    <property type="component" value="Chromosome 7D"/>
</dbReference>
<dbReference type="Gene3D" id="1.20.5.4130">
    <property type="match status" value="1"/>
</dbReference>
<dbReference type="InterPro" id="IPR044974">
    <property type="entry name" value="Disease_R_plants"/>
</dbReference>
<evidence type="ECO:0000256" key="6">
    <source>
        <dbReference type="ARBA" id="ARBA00023054"/>
    </source>
</evidence>
<dbReference type="Pfam" id="PF18052">
    <property type="entry name" value="Rx_N"/>
    <property type="match status" value="1"/>
</dbReference>
<accession>A0A453T7Y3</accession>
<proteinExistence type="inferred from homology"/>
<dbReference type="Gene3D" id="1.10.10.10">
    <property type="entry name" value="Winged helix-like DNA-binding domain superfamily/Winged helix DNA-binding domain"/>
    <property type="match status" value="1"/>
</dbReference>
<organism evidence="10 11">
    <name type="scientific">Aegilops tauschii subsp. strangulata</name>
    <name type="common">Goatgrass</name>
    <dbReference type="NCBI Taxonomy" id="200361"/>
    <lineage>
        <taxon>Eukaryota</taxon>
        <taxon>Viridiplantae</taxon>
        <taxon>Streptophyta</taxon>
        <taxon>Embryophyta</taxon>
        <taxon>Tracheophyta</taxon>
        <taxon>Spermatophyta</taxon>
        <taxon>Magnoliopsida</taxon>
        <taxon>Liliopsida</taxon>
        <taxon>Poales</taxon>
        <taxon>Poaceae</taxon>
        <taxon>BOP clade</taxon>
        <taxon>Pooideae</taxon>
        <taxon>Triticodae</taxon>
        <taxon>Triticeae</taxon>
        <taxon>Triticinae</taxon>
        <taxon>Aegilops</taxon>
    </lineage>
</organism>
<dbReference type="CDD" id="cd14798">
    <property type="entry name" value="RX-CC_like"/>
    <property type="match status" value="1"/>
</dbReference>
<dbReference type="PANTHER" id="PTHR23155">
    <property type="entry name" value="DISEASE RESISTANCE PROTEIN RP"/>
    <property type="match status" value="1"/>
</dbReference>
<comment type="similarity">
    <text evidence="1">Belongs to the disease resistance NB-LRR family.</text>
</comment>